<dbReference type="PROSITE" id="PS50168">
    <property type="entry name" value="DED"/>
    <property type="match status" value="1"/>
</dbReference>
<feature type="domain" description="DED" evidence="8">
    <location>
        <begin position="106"/>
        <end position="144"/>
    </location>
</feature>
<keyword evidence="6" id="KW-0539">Nucleus</keyword>
<keyword evidence="3" id="KW-0805">Transcription regulation</keyword>
<evidence type="ECO:0000313" key="10">
    <source>
        <dbReference type="Proteomes" id="UP001497482"/>
    </source>
</evidence>
<dbReference type="SUPFAM" id="SSF47986">
    <property type="entry name" value="DEATH domain"/>
    <property type="match status" value="1"/>
</dbReference>
<proteinExistence type="predicted"/>
<reference evidence="9 10" key="1">
    <citation type="submission" date="2024-04" db="EMBL/GenBank/DDBJ databases">
        <authorList>
            <person name="Waldvogel A.-M."/>
            <person name="Schoenle A."/>
        </authorList>
    </citation>
    <scope>NUCLEOTIDE SEQUENCE [LARGE SCALE GENOMIC DNA]</scope>
</reference>
<evidence type="ECO:0000256" key="5">
    <source>
        <dbReference type="ARBA" id="ARBA00023163"/>
    </source>
</evidence>
<dbReference type="PANTHER" id="PTHR15205">
    <property type="entry name" value="DEATH EFFECTOR DOMAIN-CONTAINING PROTEIN"/>
    <property type="match status" value="1"/>
</dbReference>
<sequence length="372" mass="42482">MRGVISHGELWLAHISAELSLRICHICQNIRIFNSDFTGKRGTLDSGGERRQSVEKNRFSLDYHCWEDNECLNYYGLLSLHEAGQWNPVRMILMMLACPLVLSCGLELLLELENRGYISEGNLEPLLQLLRVLTRHDLLPFVSHKKRRTVSPERIRHWRAEEQRELLICSGMPQTCRTSEIPLSSFTQQGRSGMYSPVPDAPARKRRRRGNGWSRKPKKTIKPSQPQPLPAPQSVSCDVRLRVRAEYLEHESALRNGVSSDKRQPLERQFELFSQANSVLRSRNLGSIVCDIKFTELDNLQAFWADYLSGALLEALKGVFITDSLRSAAGSEAVRLLISVDQDDYEEGRRLLQASKELHSGQALHTHTQWTL</sequence>
<keyword evidence="10" id="KW-1185">Reference proteome</keyword>
<keyword evidence="5" id="KW-0804">Transcription</keyword>
<name>A0AAV2MBW9_KNICA</name>
<evidence type="ECO:0000256" key="6">
    <source>
        <dbReference type="ARBA" id="ARBA00023242"/>
    </source>
</evidence>
<dbReference type="AlphaFoldDB" id="A0AAV2MBW9"/>
<dbReference type="Proteomes" id="UP001497482">
    <property type="component" value="Chromosome 7"/>
</dbReference>
<dbReference type="GO" id="GO:0003677">
    <property type="term" value="F:DNA binding"/>
    <property type="evidence" value="ECO:0007669"/>
    <property type="project" value="UniProtKB-KW"/>
</dbReference>
<organism evidence="9 10">
    <name type="scientific">Knipowitschia caucasica</name>
    <name type="common">Caucasian dwarf goby</name>
    <name type="synonym">Pomatoschistus caucasicus</name>
    <dbReference type="NCBI Taxonomy" id="637954"/>
    <lineage>
        <taxon>Eukaryota</taxon>
        <taxon>Metazoa</taxon>
        <taxon>Chordata</taxon>
        <taxon>Craniata</taxon>
        <taxon>Vertebrata</taxon>
        <taxon>Euteleostomi</taxon>
        <taxon>Actinopterygii</taxon>
        <taxon>Neopterygii</taxon>
        <taxon>Teleostei</taxon>
        <taxon>Neoteleostei</taxon>
        <taxon>Acanthomorphata</taxon>
        <taxon>Gobiaria</taxon>
        <taxon>Gobiiformes</taxon>
        <taxon>Gobioidei</taxon>
        <taxon>Gobiidae</taxon>
        <taxon>Gobiinae</taxon>
        <taxon>Knipowitschia</taxon>
    </lineage>
</organism>
<evidence type="ECO:0000256" key="4">
    <source>
        <dbReference type="ARBA" id="ARBA00023125"/>
    </source>
</evidence>
<evidence type="ECO:0000256" key="1">
    <source>
        <dbReference type="ARBA" id="ARBA00004604"/>
    </source>
</evidence>
<evidence type="ECO:0000259" key="8">
    <source>
        <dbReference type="PROSITE" id="PS50168"/>
    </source>
</evidence>
<evidence type="ECO:0000256" key="7">
    <source>
        <dbReference type="SAM" id="MobiDB-lite"/>
    </source>
</evidence>
<evidence type="ECO:0000256" key="2">
    <source>
        <dbReference type="ARBA" id="ARBA00022703"/>
    </source>
</evidence>
<dbReference type="GO" id="GO:0042981">
    <property type="term" value="P:regulation of apoptotic process"/>
    <property type="evidence" value="ECO:0007669"/>
    <property type="project" value="InterPro"/>
</dbReference>
<protein>
    <recommendedName>
        <fullName evidence="8">DED domain-containing protein</fullName>
    </recommendedName>
</protein>
<evidence type="ECO:0000256" key="3">
    <source>
        <dbReference type="ARBA" id="ARBA00023015"/>
    </source>
</evidence>
<dbReference type="InterPro" id="IPR011029">
    <property type="entry name" value="DEATH-like_dom_sf"/>
</dbReference>
<accession>A0AAV2MBW9</accession>
<dbReference type="EMBL" id="OZ035829">
    <property type="protein sequence ID" value="CAL1610848.1"/>
    <property type="molecule type" value="Genomic_DNA"/>
</dbReference>
<dbReference type="InterPro" id="IPR038856">
    <property type="entry name" value="DEDD/DEDD2"/>
</dbReference>
<feature type="compositionally biased region" description="Basic residues" evidence="7">
    <location>
        <begin position="204"/>
        <end position="221"/>
    </location>
</feature>
<dbReference type="PANTHER" id="PTHR15205:SF1">
    <property type="entry name" value="DNA-BINDING DEATH EFFECTOR DOMAIN-CONTAINING PROTEIN 2"/>
    <property type="match status" value="1"/>
</dbReference>
<dbReference type="Gene3D" id="1.10.533.10">
    <property type="entry name" value="Death Domain, Fas"/>
    <property type="match status" value="1"/>
</dbReference>
<dbReference type="GO" id="GO:0005730">
    <property type="term" value="C:nucleolus"/>
    <property type="evidence" value="ECO:0007669"/>
    <property type="project" value="UniProtKB-SubCell"/>
</dbReference>
<dbReference type="InterPro" id="IPR049341">
    <property type="entry name" value="TRADD-like_N"/>
</dbReference>
<gene>
    <name evidence="9" type="ORF">KC01_LOCUS37382</name>
</gene>
<dbReference type="GO" id="GO:0008625">
    <property type="term" value="P:extrinsic apoptotic signaling pathway via death domain receptors"/>
    <property type="evidence" value="ECO:0007669"/>
    <property type="project" value="TreeGrafter"/>
</dbReference>
<dbReference type="InterPro" id="IPR001875">
    <property type="entry name" value="DED_dom"/>
</dbReference>
<keyword evidence="4" id="KW-0238">DNA-binding</keyword>
<dbReference type="Pfam" id="PF20694">
    <property type="entry name" value="TRADD-like_N"/>
    <property type="match status" value="1"/>
</dbReference>
<keyword evidence="2" id="KW-0053">Apoptosis</keyword>
<comment type="subcellular location">
    <subcellularLocation>
        <location evidence="1">Nucleus</location>
        <location evidence="1">Nucleolus</location>
    </subcellularLocation>
</comment>
<evidence type="ECO:0000313" key="9">
    <source>
        <dbReference type="EMBL" id="CAL1610848.1"/>
    </source>
</evidence>
<feature type="region of interest" description="Disordered" evidence="7">
    <location>
        <begin position="187"/>
        <end position="233"/>
    </location>
</feature>